<feature type="domain" description="IclR-ED" evidence="5">
    <location>
        <begin position="69"/>
        <end position="255"/>
    </location>
</feature>
<organism evidence="6 7">
    <name type="scientific">Sphaerotilus hippei</name>
    <dbReference type="NCBI Taxonomy" id="744406"/>
    <lineage>
        <taxon>Bacteria</taxon>
        <taxon>Pseudomonadati</taxon>
        <taxon>Pseudomonadota</taxon>
        <taxon>Betaproteobacteria</taxon>
        <taxon>Burkholderiales</taxon>
        <taxon>Sphaerotilaceae</taxon>
        <taxon>Sphaerotilus</taxon>
    </lineage>
</organism>
<dbReference type="Gene3D" id="3.30.450.40">
    <property type="match status" value="1"/>
</dbReference>
<evidence type="ECO:0000259" key="4">
    <source>
        <dbReference type="PROSITE" id="PS51077"/>
    </source>
</evidence>
<evidence type="ECO:0000259" key="5">
    <source>
        <dbReference type="PROSITE" id="PS51078"/>
    </source>
</evidence>
<dbReference type="InterPro" id="IPR029016">
    <property type="entry name" value="GAF-like_dom_sf"/>
</dbReference>
<dbReference type="GO" id="GO:0003700">
    <property type="term" value="F:DNA-binding transcription factor activity"/>
    <property type="evidence" value="ECO:0007669"/>
    <property type="project" value="TreeGrafter"/>
</dbReference>
<proteinExistence type="predicted"/>
<dbReference type="Proteomes" id="UP000247811">
    <property type="component" value="Unassembled WGS sequence"/>
</dbReference>
<feature type="domain" description="HTH iclR-type" evidence="4">
    <location>
        <begin position="7"/>
        <end position="68"/>
    </location>
</feature>
<dbReference type="PANTHER" id="PTHR30136">
    <property type="entry name" value="HELIX-TURN-HELIX TRANSCRIPTIONAL REGULATOR, ICLR FAMILY"/>
    <property type="match status" value="1"/>
</dbReference>
<dbReference type="GO" id="GO:0003677">
    <property type="term" value="F:DNA binding"/>
    <property type="evidence" value="ECO:0007669"/>
    <property type="project" value="UniProtKB-KW"/>
</dbReference>
<dbReference type="SUPFAM" id="SSF55781">
    <property type="entry name" value="GAF domain-like"/>
    <property type="match status" value="1"/>
</dbReference>
<keyword evidence="7" id="KW-1185">Reference proteome</keyword>
<protein>
    <submittedName>
        <fullName evidence="6">IclR family transcriptional regulator</fullName>
    </submittedName>
</protein>
<dbReference type="InterPro" id="IPR050707">
    <property type="entry name" value="HTH_MetabolicPath_Reg"/>
</dbReference>
<dbReference type="SMART" id="SM00346">
    <property type="entry name" value="HTH_ICLR"/>
    <property type="match status" value="1"/>
</dbReference>
<dbReference type="RefSeq" id="WP_110398955.1">
    <property type="nucleotide sequence ID" value="NZ_QJJS01000001.1"/>
</dbReference>
<dbReference type="AlphaFoldDB" id="A0A318H8Z3"/>
<sequence>MEKGVPIRSLSRGIAVLQLINRLGAVSLTDITRQLALPYPTACRIVQTLVHEGLVEQEVLHKRYRATRQVDTLSHDWRDQGRLVEAGRQVLVEATLQHGWPLTLTTRLGQSMRVTDSSCALGALALRHIDRGSTFPMLDCAAGHVHLAFCDEPARLHLTGTLERGPRSEALERLRSGQLVRSVRTAGHALHHRGGSGVHPVRTSSLAVPVFEAGRLVAELSLSFFASAMSLEQAEQRHAAELQGQARRIGQALMQEPRALVDPATGAKPAWPAAVAAAAPARPPVPTLV</sequence>
<keyword evidence="1" id="KW-0805">Transcription regulation</keyword>
<evidence type="ECO:0000256" key="3">
    <source>
        <dbReference type="ARBA" id="ARBA00023163"/>
    </source>
</evidence>
<dbReference type="PANTHER" id="PTHR30136:SF23">
    <property type="entry name" value="DNA-BINDING TRANSCRIPTIONAL ACTIVATOR MHPR"/>
    <property type="match status" value="1"/>
</dbReference>
<dbReference type="PROSITE" id="PS51077">
    <property type="entry name" value="HTH_ICLR"/>
    <property type="match status" value="1"/>
</dbReference>
<dbReference type="SUPFAM" id="SSF46785">
    <property type="entry name" value="Winged helix' DNA-binding domain"/>
    <property type="match status" value="1"/>
</dbReference>
<dbReference type="EMBL" id="QJJS01000001">
    <property type="protein sequence ID" value="PXW99378.1"/>
    <property type="molecule type" value="Genomic_DNA"/>
</dbReference>
<dbReference type="Gene3D" id="1.10.10.10">
    <property type="entry name" value="Winged helix-like DNA-binding domain superfamily/Winged helix DNA-binding domain"/>
    <property type="match status" value="1"/>
</dbReference>
<dbReference type="GO" id="GO:0045892">
    <property type="term" value="P:negative regulation of DNA-templated transcription"/>
    <property type="evidence" value="ECO:0007669"/>
    <property type="project" value="TreeGrafter"/>
</dbReference>
<evidence type="ECO:0000256" key="1">
    <source>
        <dbReference type="ARBA" id="ARBA00023015"/>
    </source>
</evidence>
<dbReference type="InterPro" id="IPR014757">
    <property type="entry name" value="Tscrpt_reg_IclR_C"/>
</dbReference>
<dbReference type="InterPro" id="IPR036388">
    <property type="entry name" value="WH-like_DNA-bd_sf"/>
</dbReference>
<accession>A0A318H8Z3</accession>
<dbReference type="InterPro" id="IPR036390">
    <property type="entry name" value="WH_DNA-bd_sf"/>
</dbReference>
<dbReference type="PROSITE" id="PS51078">
    <property type="entry name" value="ICLR_ED"/>
    <property type="match status" value="1"/>
</dbReference>
<dbReference type="OrthoDB" id="9807558at2"/>
<comment type="caution">
    <text evidence="6">The sequence shown here is derived from an EMBL/GenBank/DDBJ whole genome shotgun (WGS) entry which is preliminary data.</text>
</comment>
<gene>
    <name evidence="6" type="ORF">C7444_101208</name>
</gene>
<keyword evidence="2" id="KW-0238">DNA-binding</keyword>
<evidence type="ECO:0000313" key="7">
    <source>
        <dbReference type="Proteomes" id="UP000247811"/>
    </source>
</evidence>
<reference evidence="6 7" key="1">
    <citation type="submission" date="2018-05" db="EMBL/GenBank/DDBJ databases">
        <title>Genomic Encyclopedia of Type Strains, Phase IV (KMG-IV): sequencing the most valuable type-strain genomes for metagenomic binning, comparative biology and taxonomic classification.</title>
        <authorList>
            <person name="Goeker M."/>
        </authorList>
    </citation>
    <scope>NUCLEOTIDE SEQUENCE [LARGE SCALE GENOMIC DNA]</scope>
    <source>
        <strain evidence="6 7">DSM 566</strain>
    </source>
</reference>
<dbReference type="Pfam" id="PF09339">
    <property type="entry name" value="HTH_IclR"/>
    <property type="match status" value="1"/>
</dbReference>
<name>A0A318H8Z3_9BURK</name>
<evidence type="ECO:0000313" key="6">
    <source>
        <dbReference type="EMBL" id="PXW99378.1"/>
    </source>
</evidence>
<keyword evidence="3" id="KW-0804">Transcription</keyword>
<dbReference type="InterPro" id="IPR005471">
    <property type="entry name" value="Tscrpt_reg_IclR_N"/>
</dbReference>
<evidence type="ECO:0000256" key="2">
    <source>
        <dbReference type="ARBA" id="ARBA00023125"/>
    </source>
</evidence>